<dbReference type="Proteomes" id="UP001255416">
    <property type="component" value="Unassembled WGS sequence"/>
</dbReference>
<sequence length="57" mass="6304">MLYLHGLAAVLTDFDPHDSKTRNGKHALGYVIEQMADKLSLDIEKLMDATSGREVTS</sequence>
<comment type="caution">
    <text evidence="1">The sequence shown here is derived from an EMBL/GenBank/DDBJ whole genome shotgun (WGS) entry which is preliminary data.</text>
</comment>
<dbReference type="EMBL" id="JASMWN010000005">
    <property type="protein sequence ID" value="MDU9004042.1"/>
    <property type="molecule type" value="Genomic_DNA"/>
</dbReference>
<name>A0ABU3VCY6_9RHOB</name>
<evidence type="ECO:0000313" key="1">
    <source>
        <dbReference type="EMBL" id="MDU9004042.1"/>
    </source>
</evidence>
<accession>A0ABU3VCY6</accession>
<organism evidence="1 2">
    <name type="scientific">Sedimentitalea todarodis</name>
    <dbReference type="NCBI Taxonomy" id="1631240"/>
    <lineage>
        <taxon>Bacteria</taxon>
        <taxon>Pseudomonadati</taxon>
        <taxon>Pseudomonadota</taxon>
        <taxon>Alphaproteobacteria</taxon>
        <taxon>Rhodobacterales</taxon>
        <taxon>Paracoccaceae</taxon>
        <taxon>Sedimentitalea</taxon>
    </lineage>
</organism>
<reference evidence="2" key="1">
    <citation type="submission" date="2023-05" db="EMBL/GenBank/DDBJ databases">
        <title>Sedimentitalea sp. nov. JM2-8.</title>
        <authorList>
            <person name="Huang J."/>
        </authorList>
    </citation>
    <scope>NUCLEOTIDE SEQUENCE [LARGE SCALE GENOMIC DNA]</scope>
    <source>
        <strain evidence="2">KHS03</strain>
    </source>
</reference>
<proteinExistence type="predicted"/>
<gene>
    <name evidence="1" type="ORF">QO231_09265</name>
</gene>
<keyword evidence="2" id="KW-1185">Reference proteome</keyword>
<dbReference type="RefSeq" id="WP_316775386.1">
    <property type="nucleotide sequence ID" value="NZ_JASMWN010000005.1"/>
</dbReference>
<evidence type="ECO:0000313" key="2">
    <source>
        <dbReference type="Proteomes" id="UP001255416"/>
    </source>
</evidence>
<protein>
    <submittedName>
        <fullName evidence="1">Uncharacterized protein</fullName>
    </submittedName>
</protein>